<dbReference type="EMBL" id="DWVP01000014">
    <property type="protein sequence ID" value="HJC85039.1"/>
    <property type="molecule type" value="Genomic_DNA"/>
</dbReference>
<evidence type="ECO:0000259" key="3">
    <source>
        <dbReference type="PROSITE" id="PS50977"/>
    </source>
</evidence>
<protein>
    <submittedName>
        <fullName evidence="4">TetR/AcrR family transcriptional regulator</fullName>
    </submittedName>
</protein>
<dbReference type="PANTHER" id="PTHR30055">
    <property type="entry name" value="HTH-TYPE TRANSCRIPTIONAL REGULATOR RUTR"/>
    <property type="match status" value="1"/>
</dbReference>
<reference evidence="4" key="1">
    <citation type="journal article" date="2021" name="PeerJ">
        <title>Extensive microbial diversity within the chicken gut microbiome revealed by metagenomics and culture.</title>
        <authorList>
            <person name="Gilroy R."/>
            <person name="Ravi A."/>
            <person name="Getino M."/>
            <person name="Pursley I."/>
            <person name="Horton D.L."/>
            <person name="Alikhan N.F."/>
            <person name="Baker D."/>
            <person name="Gharbi K."/>
            <person name="Hall N."/>
            <person name="Watson M."/>
            <person name="Adriaenssens E.M."/>
            <person name="Foster-Nyarko E."/>
            <person name="Jarju S."/>
            <person name="Secka A."/>
            <person name="Antonio M."/>
            <person name="Oren A."/>
            <person name="Chaudhuri R.R."/>
            <person name="La Ragione R."/>
            <person name="Hildebrand F."/>
            <person name="Pallen M.J."/>
        </authorList>
    </citation>
    <scope>NUCLEOTIDE SEQUENCE</scope>
    <source>
        <strain evidence="4">ChiHjej13B12-4958</strain>
    </source>
</reference>
<dbReference type="Gene3D" id="1.10.357.10">
    <property type="entry name" value="Tetracycline Repressor, domain 2"/>
    <property type="match status" value="1"/>
</dbReference>
<dbReference type="InterPro" id="IPR001647">
    <property type="entry name" value="HTH_TetR"/>
</dbReference>
<proteinExistence type="predicted"/>
<dbReference type="InterPro" id="IPR009057">
    <property type="entry name" value="Homeodomain-like_sf"/>
</dbReference>
<evidence type="ECO:0000313" key="5">
    <source>
        <dbReference type="Proteomes" id="UP000823858"/>
    </source>
</evidence>
<dbReference type="Proteomes" id="UP000823858">
    <property type="component" value="Unassembled WGS sequence"/>
</dbReference>
<evidence type="ECO:0000313" key="4">
    <source>
        <dbReference type="EMBL" id="HJC85039.1"/>
    </source>
</evidence>
<dbReference type="SUPFAM" id="SSF46689">
    <property type="entry name" value="Homeodomain-like"/>
    <property type="match status" value="1"/>
</dbReference>
<dbReference type="PANTHER" id="PTHR30055:SF226">
    <property type="entry name" value="HTH-TYPE TRANSCRIPTIONAL REGULATOR PKSA"/>
    <property type="match status" value="1"/>
</dbReference>
<dbReference type="GO" id="GO:0000976">
    <property type="term" value="F:transcription cis-regulatory region binding"/>
    <property type="evidence" value="ECO:0007669"/>
    <property type="project" value="TreeGrafter"/>
</dbReference>
<dbReference type="PROSITE" id="PS50977">
    <property type="entry name" value="HTH_TETR_2"/>
    <property type="match status" value="1"/>
</dbReference>
<comment type="caution">
    <text evidence="4">The sequence shown here is derived from an EMBL/GenBank/DDBJ whole genome shotgun (WGS) entry which is preliminary data.</text>
</comment>
<dbReference type="AlphaFoldDB" id="A0A9D2QFD5"/>
<dbReference type="InterPro" id="IPR050109">
    <property type="entry name" value="HTH-type_TetR-like_transc_reg"/>
</dbReference>
<evidence type="ECO:0000256" key="2">
    <source>
        <dbReference type="PROSITE-ProRule" id="PRU00335"/>
    </source>
</evidence>
<keyword evidence="1 2" id="KW-0238">DNA-binding</keyword>
<feature type="domain" description="HTH tetR-type" evidence="3">
    <location>
        <begin position="14"/>
        <end position="74"/>
    </location>
</feature>
<sequence>MSTSPAEPQQQRSRETRQSLLSAALSVLTHEGLRGTTVSAVAVEAGVSRGAAQHHFPTRDVLIEATVAHFYAEVTQQLRSSVADLGAGPHGASVKDVISLVVESFSTDSFHAALHVWSAAAGPESDLRDLIISADSRYAREVYQLMALALDADLSDQHTRRLLRSTIDLARGLGLGAVLVDNAEHRNTVTTTWAGILDSGIRRNS</sequence>
<gene>
    <name evidence="4" type="ORF">H9751_05775</name>
</gene>
<dbReference type="Pfam" id="PF00440">
    <property type="entry name" value="TetR_N"/>
    <property type="match status" value="1"/>
</dbReference>
<organism evidence="4 5">
    <name type="scientific">Candidatus Corynebacterium faecigallinarum</name>
    <dbReference type="NCBI Taxonomy" id="2838528"/>
    <lineage>
        <taxon>Bacteria</taxon>
        <taxon>Bacillati</taxon>
        <taxon>Actinomycetota</taxon>
        <taxon>Actinomycetes</taxon>
        <taxon>Mycobacteriales</taxon>
        <taxon>Corynebacteriaceae</taxon>
        <taxon>Corynebacterium</taxon>
    </lineage>
</organism>
<feature type="DNA-binding region" description="H-T-H motif" evidence="2">
    <location>
        <begin position="37"/>
        <end position="56"/>
    </location>
</feature>
<dbReference type="GO" id="GO:0003700">
    <property type="term" value="F:DNA-binding transcription factor activity"/>
    <property type="evidence" value="ECO:0007669"/>
    <property type="project" value="TreeGrafter"/>
</dbReference>
<evidence type="ECO:0000256" key="1">
    <source>
        <dbReference type="ARBA" id="ARBA00023125"/>
    </source>
</evidence>
<accession>A0A9D2QFD5</accession>
<name>A0A9D2QFD5_9CORY</name>
<dbReference type="PRINTS" id="PR00455">
    <property type="entry name" value="HTHTETR"/>
</dbReference>
<reference evidence="4" key="2">
    <citation type="submission" date="2021-04" db="EMBL/GenBank/DDBJ databases">
        <authorList>
            <person name="Gilroy R."/>
        </authorList>
    </citation>
    <scope>NUCLEOTIDE SEQUENCE</scope>
    <source>
        <strain evidence="4">ChiHjej13B12-4958</strain>
    </source>
</reference>